<dbReference type="InterPro" id="IPR013083">
    <property type="entry name" value="Znf_RING/FYVE/PHD"/>
</dbReference>
<comment type="caution">
    <text evidence="16">The sequence shown here is derived from an EMBL/GenBank/DDBJ whole genome shotgun (WGS) entry which is preliminary data.</text>
</comment>
<feature type="compositionally biased region" description="Polar residues" evidence="13">
    <location>
        <begin position="39"/>
        <end position="51"/>
    </location>
</feature>
<keyword evidence="12 14" id="KW-0472">Membrane</keyword>
<organism evidence="16 17">
    <name type="scientific">Gambusia affinis</name>
    <name type="common">Western mosquitofish</name>
    <name type="synonym">Heterandria affinis</name>
    <dbReference type="NCBI Taxonomy" id="33528"/>
    <lineage>
        <taxon>Eukaryota</taxon>
        <taxon>Metazoa</taxon>
        <taxon>Chordata</taxon>
        <taxon>Craniata</taxon>
        <taxon>Vertebrata</taxon>
        <taxon>Euteleostomi</taxon>
        <taxon>Actinopterygii</taxon>
        <taxon>Neopterygii</taxon>
        <taxon>Teleostei</taxon>
        <taxon>Neoteleostei</taxon>
        <taxon>Acanthomorphata</taxon>
        <taxon>Ovalentaria</taxon>
        <taxon>Atherinomorphae</taxon>
        <taxon>Cyprinodontiformes</taxon>
        <taxon>Poeciliidae</taxon>
        <taxon>Poeciliinae</taxon>
        <taxon>Gambusia</taxon>
    </lineage>
</organism>
<feature type="compositionally biased region" description="Polar residues" evidence="13">
    <location>
        <begin position="56"/>
        <end position="74"/>
    </location>
</feature>
<evidence type="ECO:0000259" key="15">
    <source>
        <dbReference type="PROSITE" id="PS51292"/>
    </source>
</evidence>
<feature type="transmembrane region" description="Helical" evidence="14">
    <location>
        <begin position="368"/>
        <end position="389"/>
    </location>
</feature>
<dbReference type="GO" id="GO:0012505">
    <property type="term" value="C:endomembrane system"/>
    <property type="evidence" value="ECO:0007669"/>
    <property type="project" value="UniProtKB-SubCell"/>
</dbReference>
<evidence type="ECO:0000256" key="7">
    <source>
        <dbReference type="ARBA" id="ARBA00022723"/>
    </source>
</evidence>
<evidence type="ECO:0000256" key="14">
    <source>
        <dbReference type="SAM" id="Phobius"/>
    </source>
</evidence>
<feature type="domain" description="RING-CH-type" evidence="15">
    <location>
        <begin position="276"/>
        <end position="345"/>
    </location>
</feature>
<proteinExistence type="predicted"/>
<keyword evidence="8" id="KW-0863">Zinc-finger</keyword>
<evidence type="ECO:0000256" key="8">
    <source>
        <dbReference type="ARBA" id="ARBA00022771"/>
    </source>
</evidence>
<accession>A0A315W6B8</accession>
<sequence>MQRSRGMLKSRCCVLLGDLRVLLLGPRAPPTPLPPLTPMSGQASESHEASVTVTVPDNNNTLTRSHQQQQQNGGDRTVPSAAGAAGAPGGERPVGGWVDAAELSAALRGCSSSSDDCSKGKLEERFSLTSYTESGFRTPVCRICFQGPEHIAAAAGGAGGIMKDLVLPADKMSPGLRQAVSDLTVHLQNTSIFTAETVDRVEKAQAGKPGINACFKISNVPGVIRVSALGCNRASRSERPESHWTRQKCSGAPANTLPPWPSVDEPFLLQLTRFSSLPFKPGCCSICRRLYSLTFLSILLCKGELLSPCRCSGSVRCTHQPCLIKWISERGSWACELCYYKYQVIAISTKNPLQWQAISLTVIEKVQIAAAILGSLFLMASISWLVWSSFSPSARWQRQDLLFQICYGMYGFMDVVCIALIVHEGPSVFRIFHRWQAVNQQWKVLNYDKSLDSDDLKEAVVDRTLSQPGQGYQNGIGVSASNSSLMVVASTANGSTSTAVVTSVGELGAHVDPECGTTVPDQHCPYNILHLLSHLRQPEARSQPSNSTRELVMRVTTV</sequence>
<dbReference type="Gene3D" id="3.30.40.10">
    <property type="entry name" value="Zinc/RING finger domain, C3HC4 (zinc finger)"/>
    <property type="match status" value="1"/>
</dbReference>
<dbReference type="SMART" id="SM00744">
    <property type="entry name" value="RINGv"/>
    <property type="match status" value="1"/>
</dbReference>
<dbReference type="PANTHER" id="PTHR46053:SF3">
    <property type="entry name" value="E3 UBIQUITIN-PROTEIN LIGASE MARCHF4"/>
    <property type="match status" value="1"/>
</dbReference>
<evidence type="ECO:0000256" key="2">
    <source>
        <dbReference type="ARBA" id="ARBA00004127"/>
    </source>
</evidence>
<name>A0A315W6B8_GAMAF</name>
<keyword evidence="10" id="KW-0862">Zinc</keyword>
<evidence type="ECO:0000256" key="12">
    <source>
        <dbReference type="ARBA" id="ARBA00023136"/>
    </source>
</evidence>
<dbReference type="PROSITE" id="PS51292">
    <property type="entry name" value="ZF_RING_CH"/>
    <property type="match status" value="1"/>
</dbReference>
<keyword evidence="9" id="KW-0833">Ubl conjugation pathway</keyword>
<dbReference type="AlphaFoldDB" id="A0A315W6B8"/>
<dbReference type="Proteomes" id="UP000250572">
    <property type="component" value="Unassembled WGS sequence"/>
</dbReference>
<dbReference type="InterPro" id="IPR046356">
    <property type="entry name" value="MARCHF4/9/11"/>
</dbReference>
<comment type="pathway">
    <text evidence="3">Protein modification; protein ubiquitination.</text>
</comment>
<evidence type="ECO:0000256" key="6">
    <source>
        <dbReference type="ARBA" id="ARBA00022692"/>
    </source>
</evidence>
<evidence type="ECO:0000313" key="17">
    <source>
        <dbReference type="Proteomes" id="UP000250572"/>
    </source>
</evidence>
<evidence type="ECO:0000256" key="1">
    <source>
        <dbReference type="ARBA" id="ARBA00000900"/>
    </source>
</evidence>
<feature type="compositionally biased region" description="Polar residues" evidence="13">
    <location>
        <begin position="540"/>
        <end position="549"/>
    </location>
</feature>
<gene>
    <name evidence="16" type="ORF">CCH79_00002864</name>
</gene>
<evidence type="ECO:0000256" key="5">
    <source>
        <dbReference type="ARBA" id="ARBA00022679"/>
    </source>
</evidence>
<dbReference type="GO" id="GO:0008270">
    <property type="term" value="F:zinc ion binding"/>
    <property type="evidence" value="ECO:0007669"/>
    <property type="project" value="UniProtKB-KW"/>
</dbReference>
<evidence type="ECO:0000256" key="4">
    <source>
        <dbReference type="ARBA" id="ARBA00012483"/>
    </source>
</evidence>
<evidence type="ECO:0000256" key="10">
    <source>
        <dbReference type="ARBA" id="ARBA00022833"/>
    </source>
</evidence>
<dbReference type="EMBL" id="NHOQ01000293">
    <property type="protein sequence ID" value="PWA31222.1"/>
    <property type="molecule type" value="Genomic_DNA"/>
</dbReference>
<evidence type="ECO:0000256" key="13">
    <source>
        <dbReference type="SAM" id="MobiDB-lite"/>
    </source>
</evidence>
<feature type="region of interest" description="Disordered" evidence="13">
    <location>
        <begin position="56"/>
        <end position="93"/>
    </location>
</feature>
<dbReference type="PANTHER" id="PTHR46053">
    <property type="entry name" value="E3 UBIQUITIN-PROTEIN LIGASE MARCH4-LIKE"/>
    <property type="match status" value="1"/>
</dbReference>
<dbReference type="EC" id="2.3.2.27" evidence="4"/>
<dbReference type="GO" id="GO:0061630">
    <property type="term" value="F:ubiquitin protein ligase activity"/>
    <property type="evidence" value="ECO:0007669"/>
    <property type="project" value="UniProtKB-EC"/>
</dbReference>
<keyword evidence="11 14" id="KW-1133">Transmembrane helix</keyword>
<evidence type="ECO:0000313" key="16">
    <source>
        <dbReference type="EMBL" id="PWA31222.1"/>
    </source>
</evidence>
<protein>
    <recommendedName>
        <fullName evidence="4">RING-type E3 ubiquitin transferase</fullName>
        <ecNumber evidence="4">2.3.2.27</ecNumber>
    </recommendedName>
</protein>
<dbReference type="UniPathway" id="UPA00143"/>
<evidence type="ECO:0000256" key="11">
    <source>
        <dbReference type="ARBA" id="ARBA00022989"/>
    </source>
</evidence>
<feature type="region of interest" description="Disordered" evidence="13">
    <location>
        <begin position="32"/>
        <end position="51"/>
    </location>
</feature>
<comment type="subcellular location">
    <subcellularLocation>
        <location evidence="2">Endomembrane system</location>
        <topology evidence="2">Multi-pass membrane protein</topology>
    </subcellularLocation>
</comment>
<reference evidence="16 17" key="1">
    <citation type="journal article" date="2018" name="G3 (Bethesda)">
        <title>A High-Quality Reference Genome for the Invasive Mosquitofish Gambusia affinis Using a Chicago Library.</title>
        <authorList>
            <person name="Hoffberg S.L."/>
            <person name="Troendle N.J."/>
            <person name="Glenn T.C."/>
            <person name="Mahmud O."/>
            <person name="Louha S."/>
            <person name="Chalopin D."/>
            <person name="Bennetzen J.L."/>
            <person name="Mauricio R."/>
        </authorList>
    </citation>
    <scope>NUCLEOTIDE SEQUENCE [LARGE SCALE GENOMIC DNA]</scope>
    <source>
        <strain evidence="16">NE01/NJP1002.9</strain>
        <tissue evidence="16">Muscle</tissue>
    </source>
</reference>
<keyword evidence="6 14" id="KW-0812">Transmembrane</keyword>
<keyword evidence="7" id="KW-0479">Metal-binding</keyword>
<dbReference type="Pfam" id="PF12906">
    <property type="entry name" value="RINGv"/>
    <property type="match status" value="1"/>
</dbReference>
<dbReference type="GO" id="GO:0016567">
    <property type="term" value="P:protein ubiquitination"/>
    <property type="evidence" value="ECO:0007669"/>
    <property type="project" value="UniProtKB-UniPathway"/>
</dbReference>
<evidence type="ECO:0000256" key="3">
    <source>
        <dbReference type="ARBA" id="ARBA00004906"/>
    </source>
</evidence>
<keyword evidence="17" id="KW-1185">Reference proteome</keyword>
<dbReference type="SUPFAM" id="SSF57850">
    <property type="entry name" value="RING/U-box"/>
    <property type="match status" value="1"/>
</dbReference>
<comment type="catalytic activity">
    <reaction evidence="1">
        <text>S-ubiquitinyl-[E2 ubiquitin-conjugating enzyme]-L-cysteine + [acceptor protein]-L-lysine = [E2 ubiquitin-conjugating enzyme]-L-cysteine + N(6)-ubiquitinyl-[acceptor protein]-L-lysine.</text>
        <dbReference type="EC" id="2.3.2.27"/>
    </reaction>
</comment>
<keyword evidence="5" id="KW-0808">Transferase</keyword>
<feature type="region of interest" description="Disordered" evidence="13">
    <location>
        <begin position="539"/>
        <end position="558"/>
    </location>
</feature>
<feature type="transmembrane region" description="Helical" evidence="14">
    <location>
        <begin position="401"/>
        <end position="422"/>
    </location>
</feature>
<dbReference type="InterPro" id="IPR011016">
    <property type="entry name" value="Znf_RING-CH"/>
</dbReference>
<evidence type="ECO:0000256" key="9">
    <source>
        <dbReference type="ARBA" id="ARBA00022786"/>
    </source>
</evidence>